<keyword evidence="3" id="KW-0997">Cell inner membrane</keyword>
<keyword evidence="8" id="KW-1185">Reference proteome</keyword>
<name>A0A431V8X6_9GAMM</name>
<dbReference type="InterPro" id="IPR004960">
    <property type="entry name" value="LipA_acyltrans"/>
</dbReference>
<comment type="subcellular location">
    <subcellularLocation>
        <location evidence="1">Cell inner membrane</location>
    </subcellularLocation>
</comment>
<accession>A0A431V8X6</accession>
<organism evidence="7 8">
    <name type="scientific">Halomonas nitroreducens</name>
    <dbReference type="NCBI Taxonomy" id="447425"/>
    <lineage>
        <taxon>Bacteria</taxon>
        <taxon>Pseudomonadati</taxon>
        <taxon>Pseudomonadota</taxon>
        <taxon>Gammaproteobacteria</taxon>
        <taxon>Oceanospirillales</taxon>
        <taxon>Halomonadaceae</taxon>
        <taxon>Halomonas</taxon>
    </lineage>
</organism>
<evidence type="ECO:0000256" key="4">
    <source>
        <dbReference type="ARBA" id="ARBA00022679"/>
    </source>
</evidence>
<evidence type="ECO:0000256" key="2">
    <source>
        <dbReference type="ARBA" id="ARBA00022475"/>
    </source>
</evidence>
<dbReference type="RefSeq" id="WP_126480216.1">
    <property type="nucleotide sequence ID" value="NZ_RXNS01000001.1"/>
</dbReference>
<evidence type="ECO:0000256" key="3">
    <source>
        <dbReference type="ARBA" id="ARBA00022519"/>
    </source>
</evidence>
<reference evidence="7 8" key="1">
    <citation type="submission" date="2018-12" db="EMBL/GenBank/DDBJ databases">
        <authorList>
            <person name="Yu L."/>
        </authorList>
    </citation>
    <scope>NUCLEOTIDE SEQUENCE [LARGE SCALE GENOMIC DNA]</scope>
    <source>
        <strain evidence="7 8">11S</strain>
    </source>
</reference>
<sequence>MRATHWAHIQERGTLAGMRAMVWIRRHLGRLPFRLALGPVVLYYYLSHPLPRRASREYLARIWPDHAGQPPRYPRLLGLRHFMAFGQALMDKVDAWSGLPPAVRIAPEDHARLDTAIRGGRGGLILVSHLGNLEICSALGQRRPDFHVTQLMHTRNSRKFNRLLARTTGRQGPEILEVGDISPATAMRLAARIQAGGFVVIAADRVPLAERGRTRRLPFLGRPAPFPEGPFRLAALLRCPVYTLSCLREGPAYRIAFAAFDDTTRLGRRAREAWYPEAMQRYVDWLAAQCRQHPLQWFNFFPFWHAHD</sequence>
<dbReference type="PANTHER" id="PTHR30606">
    <property type="entry name" value="LIPID A BIOSYNTHESIS LAUROYL ACYLTRANSFERASE"/>
    <property type="match status" value="1"/>
</dbReference>
<evidence type="ECO:0000256" key="5">
    <source>
        <dbReference type="ARBA" id="ARBA00023136"/>
    </source>
</evidence>
<proteinExistence type="predicted"/>
<keyword evidence="6" id="KW-0012">Acyltransferase</keyword>
<dbReference type="Pfam" id="PF03279">
    <property type="entry name" value="Lip_A_acyltrans"/>
    <property type="match status" value="1"/>
</dbReference>
<dbReference type="EMBL" id="RXNS01000001">
    <property type="protein sequence ID" value="RTR07124.1"/>
    <property type="molecule type" value="Genomic_DNA"/>
</dbReference>
<dbReference type="PANTHER" id="PTHR30606:SF9">
    <property type="entry name" value="LIPID A BIOSYNTHESIS LAUROYLTRANSFERASE"/>
    <property type="match status" value="1"/>
</dbReference>
<evidence type="ECO:0000256" key="6">
    <source>
        <dbReference type="ARBA" id="ARBA00023315"/>
    </source>
</evidence>
<gene>
    <name evidence="7" type="ORF">EKG36_01345</name>
</gene>
<dbReference type="InterPro" id="IPR014548">
    <property type="entry name" value="Ac_Trasf"/>
</dbReference>
<evidence type="ECO:0000256" key="1">
    <source>
        <dbReference type="ARBA" id="ARBA00004533"/>
    </source>
</evidence>
<keyword evidence="4 7" id="KW-0808">Transferase</keyword>
<dbReference type="OrthoDB" id="9808633at2"/>
<keyword evidence="5" id="KW-0472">Membrane</keyword>
<dbReference type="GO" id="GO:0009247">
    <property type="term" value="P:glycolipid biosynthetic process"/>
    <property type="evidence" value="ECO:0007669"/>
    <property type="project" value="UniProtKB-ARBA"/>
</dbReference>
<dbReference type="CDD" id="cd07984">
    <property type="entry name" value="LPLAT_LABLAT-like"/>
    <property type="match status" value="1"/>
</dbReference>
<comment type="caution">
    <text evidence="7">The sequence shown here is derived from an EMBL/GenBank/DDBJ whole genome shotgun (WGS) entry which is preliminary data.</text>
</comment>
<evidence type="ECO:0000313" key="8">
    <source>
        <dbReference type="Proteomes" id="UP000267400"/>
    </source>
</evidence>
<dbReference type="GO" id="GO:0016746">
    <property type="term" value="F:acyltransferase activity"/>
    <property type="evidence" value="ECO:0007669"/>
    <property type="project" value="UniProtKB-KW"/>
</dbReference>
<evidence type="ECO:0000313" key="7">
    <source>
        <dbReference type="EMBL" id="RTR07124.1"/>
    </source>
</evidence>
<dbReference type="GO" id="GO:0005886">
    <property type="term" value="C:plasma membrane"/>
    <property type="evidence" value="ECO:0007669"/>
    <property type="project" value="UniProtKB-SubCell"/>
</dbReference>
<dbReference type="Proteomes" id="UP000267400">
    <property type="component" value="Unassembled WGS sequence"/>
</dbReference>
<dbReference type="AlphaFoldDB" id="A0A431V8X6"/>
<keyword evidence="2" id="KW-1003">Cell membrane</keyword>
<dbReference type="PIRSF" id="PIRSF028561">
    <property type="entry name" value="Ac_Trasf"/>
    <property type="match status" value="1"/>
</dbReference>
<protein>
    <submittedName>
        <fullName evidence="7">Glycosyl transferase</fullName>
    </submittedName>
</protein>